<reference evidence="1 2" key="1">
    <citation type="submission" date="2017-12" db="EMBL/GenBank/DDBJ databases">
        <title>Phylogenetic diversity of female urinary microbiome.</title>
        <authorList>
            <person name="Thomas-White K."/>
            <person name="Wolfe A.J."/>
        </authorList>
    </citation>
    <scope>NUCLEOTIDE SEQUENCE [LARGE SCALE GENOMIC DNA]</scope>
    <source>
        <strain evidence="1 2">UMB0064</strain>
    </source>
</reference>
<organism evidence="1 2">
    <name type="scientific">Alloscardovia omnicolens</name>
    <dbReference type="NCBI Taxonomy" id="419015"/>
    <lineage>
        <taxon>Bacteria</taxon>
        <taxon>Bacillati</taxon>
        <taxon>Actinomycetota</taxon>
        <taxon>Actinomycetes</taxon>
        <taxon>Bifidobacteriales</taxon>
        <taxon>Bifidobacteriaceae</taxon>
        <taxon>Alloscardovia</taxon>
    </lineage>
</organism>
<comment type="caution">
    <text evidence="1">The sequence shown here is derived from an EMBL/GenBank/DDBJ whole genome shotgun (WGS) entry which is preliminary data.</text>
</comment>
<accession>A0A2I1M7W1</accession>
<protein>
    <submittedName>
        <fullName evidence="1">Uncharacterized protein</fullName>
    </submittedName>
</protein>
<gene>
    <name evidence="1" type="ORF">CYJ32_01980</name>
</gene>
<dbReference type="EMBL" id="PKGU01000001">
    <property type="protein sequence ID" value="PKZ16223.1"/>
    <property type="molecule type" value="Genomic_DNA"/>
</dbReference>
<dbReference type="AlphaFoldDB" id="A0A2I1M7W1"/>
<evidence type="ECO:0000313" key="1">
    <source>
        <dbReference type="EMBL" id="PKZ16223.1"/>
    </source>
</evidence>
<name>A0A2I1M7W1_9BIFI</name>
<proteinExistence type="predicted"/>
<dbReference type="Proteomes" id="UP000242263">
    <property type="component" value="Unassembled WGS sequence"/>
</dbReference>
<sequence>MDQQRYSRLYQKTWSIPYLYFARIIESDSAIITDFFPIMTAVRDYVCTTVPRRRLFQIDCSNNSLYATLAYILNVIYRARNASDNKKHSNN</sequence>
<evidence type="ECO:0000313" key="2">
    <source>
        <dbReference type="Proteomes" id="UP000242263"/>
    </source>
</evidence>